<accession>A0ABN1HC21</accession>
<dbReference type="PANTHER" id="PTHR30050">
    <property type="entry name" value="CHROMOSOMAL REPLICATION INITIATOR PROTEIN DNAA"/>
    <property type="match status" value="1"/>
</dbReference>
<dbReference type="Gene3D" id="3.40.50.300">
    <property type="entry name" value="P-loop containing nucleotide triphosphate hydrolases"/>
    <property type="match status" value="1"/>
</dbReference>
<dbReference type="SUPFAM" id="SSF52540">
    <property type="entry name" value="P-loop containing nucleoside triphosphate hydrolases"/>
    <property type="match status" value="1"/>
</dbReference>
<dbReference type="SMART" id="SM00382">
    <property type="entry name" value="AAA"/>
    <property type="match status" value="1"/>
</dbReference>
<keyword evidence="3" id="KW-1185">Reference proteome</keyword>
<feature type="domain" description="AAA+ ATPase" evidence="1">
    <location>
        <begin position="119"/>
        <end position="243"/>
    </location>
</feature>
<proteinExistence type="predicted"/>
<dbReference type="Proteomes" id="UP001500724">
    <property type="component" value="Unassembled WGS sequence"/>
</dbReference>
<organism evidence="2 3">
    <name type="scientific">Streptomyces thermocarboxydovorans</name>
    <dbReference type="NCBI Taxonomy" id="59298"/>
    <lineage>
        <taxon>Bacteria</taxon>
        <taxon>Bacillati</taxon>
        <taxon>Actinomycetota</taxon>
        <taxon>Actinomycetes</taxon>
        <taxon>Kitasatosporales</taxon>
        <taxon>Streptomycetaceae</taxon>
        <taxon>Streptomyces</taxon>
    </lineage>
</organism>
<dbReference type="EMBL" id="BAAAGU010000009">
    <property type="protein sequence ID" value="GAA0637552.1"/>
    <property type="molecule type" value="Genomic_DNA"/>
</dbReference>
<dbReference type="CDD" id="cd00009">
    <property type="entry name" value="AAA"/>
    <property type="match status" value="1"/>
</dbReference>
<dbReference type="Pfam" id="PF01695">
    <property type="entry name" value="IstB_IS21"/>
    <property type="match status" value="1"/>
</dbReference>
<evidence type="ECO:0000313" key="2">
    <source>
        <dbReference type="EMBL" id="GAA0637552.1"/>
    </source>
</evidence>
<name>A0ABN1HC21_9ACTN</name>
<dbReference type="InterPro" id="IPR003593">
    <property type="entry name" value="AAA+_ATPase"/>
</dbReference>
<dbReference type="RefSeq" id="WP_343998350.1">
    <property type="nucleotide sequence ID" value="NZ_BAAAGU010000009.1"/>
</dbReference>
<evidence type="ECO:0000259" key="1">
    <source>
        <dbReference type="SMART" id="SM00382"/>
    </source>
</evidence>
<dbReference type="PANTHER" id="PTHR30050:SF4">
    <property type="entry name" value="ATP-BINDING PROTEIN RV3427C IN INSERTION SEQUENCE-RELATED"/>
    <property type="match status" value="1"/>
</dbReference>
<dbReference type="InterPro" id="IPR027417">
    <property type="entry name" value="P-loop_NTPase"/>
</dbReference>
<dbReference type="InterPro" id="IPR002611">
    <property type="entry name" value="IstB_ATP-bd"/>
</dbReference>
<protein>
    <recommendedName>
        <fullName evidence="1">AAA+ ATPase domain-containing protein</fullName>
    </recommendedName>
</protein>
<gene>
    <name evidence="2" type="ORF">GCM10009535_12450</name>
</gene>
<comment type="caution">
    <text evidence="2">The sequence shown here is derived from an EMBL/GenBank/DDBJ whole genome shotgun (WGS) entry which is preliminary data.</text>
</comment>
<evidence type="ECO:0000313" key="3">
    <source>
        <dbReference type="Proteomes" id="UP001500724"/>
    </source>
</evidence>
<sequence>MTTQWTPPSQRHRSIDFTALGVPPGRYVHPDVTDFLVSPAGTQDGANRIHAYLAGQADLTTLQPAEVDFIRQHFLAASEEQRQRCITHFENRVPRRYAAARPNQIATAWAQSVVTNPDDTRSLLIVGPTGTGKTHYAYSVLRAVAETGHGAKWAAYTAADLYAQLRPRTGRDSEAEFETIVGTSVLFIDDLGAAKLTEWTEEVTYRLINHRYEQCKPSIFTSNVPPSQLRDALGERIASRLVEMCERVTLKGDDRRKGMAA</sequence>
<reference evidence="2 3" key="1">
    <citation type="journal article" date="2019" name="Int. J. Syst. Evol. Microbiol.">
        <title>The Global Catalogue of Microorganisms (GCM) 10K type strain sequencing project: providing services to taxonomists for standard genome sequencing and annotation.</title>
        <authorList>
            <consortium name="The Broad Institute Genomics Platform"/>
            <consortium name="The Broad Institute Genome Sequencing Center for Infectious Disease"/>
            <person name="Wu L."/>
            <person name="Ma J."/>
        </authorList>
    </citation>
    <scope>NUCLEOTIDE SEQUENCE [LARGE SCALE GENOMIC DNA]</scope>
    <source>
        <strain evidence="2 3">JCM 10367</strain>
    </source>
</reference>